<name>A0A4R6B054_9RHOB</name>
<organism evidence="1 2">
    <name type="scientific">Meridianimarinicoccus aquatilis</name>
    <dbReference type="NCBI Taxonomy" id="2552766"/>
    <lineage>
        <taxon>Bacteria</taxon>
        <taxon>Pseudomonadati</taxon>
        <taxon>Pseudomonadota</taxon>
        <taxon>Alphaproteobacteria</taxon>
        <taxon>Rhodobacterales</taxon>
        <taxon>Paracoccaceae</taxon>
        <taxon>Meridianimarinicoccus</taxon>
    </lineage>
</organism>
<reference evidence="1 2" key="1">
    <citation type="submission" date="2019-03" db="EMBL/GenBank/DDBJ databases">
        <title>Rhodobacteraceae bacterium SM1902, a new member of the family Rhodobacteraceae isolated from Yantai.</title>
        <authorList>
            <person name="Sun Y."/>
        </authorList>
    </citation>
    <scope>NUCLEOTIDE SEQUENCE [LARGE SCALE GENOMIC DNA]</scope>
    <source>
        <strain evidence="1 2">SM1902</strain>
    </source>
</reference>
<evidence type="ECO:0008006" key="3">
    <source>
        <dbReference type="Google" id="ProtNLM"/>
    </source>
</evidence>
<dbReference type="AlphaFoldDB" id="A0A4R6B054"/>
<proteinExistence type="predicted"/>
<gene>
    <name evidence="1" type="ORF">E2L05_10820</name>
</gene>
<evidence type="ECO:0000313" key="2">
    <source>
        <dbReference type="Proteomes" id="UP000294562"/>
    </source>
</evidence>
<dbReference type="EMBL" id="SMZO01000021">
    <property type="protein sequence ID" value="TDL87823.1"/>
    <property type="molecule type" value="Genomic_DNA"/>
</dbReference>
<evidence type="ECO:0000313" key="1">
    <source>
        <dbReference type="EMBL" id="TDL87823.1"/>
    </source>
</evidence>
<dbReference type="InterPro" id="IPR027417">
    <property type="entry name" value="P-loop_NTPase"/>
</dbReference>
<dbReference type="Gene3D" id="3.40.50.300">
    <property type="entry name" value="P-loop containing nucleotide triphosphate hydrolases"/>
    <property type="match status" value="1"/>
</dbReference>
<protein>
    <recommendedName>
        <fullName evidence="3">Protein ImuA</fullName>
    </recommendedName>
</protein>
<accession>A0A4R6B054</accession>
<sequence>MGNLRHDLASKPAAPDLSVLGDMRLRLGRVHEFCGPARRTLALRVAARLEGPVIWIRPGWQAERLNPEGVLPLGVDPGRLIFADPRRAEDILWCAEESLRCGAVSLVVCELPSLPGLTPVRRLHLAAQAGAEMMGITPLGLLLAQARGGVPGVESRWYMTFAHGLNEKDGWRLERRRARSDPPATWHITADGQTHPLAAPQVIG</sequence>
<dbReference type="SUPFAM" id="SSF52540">
    <property type="entry name" value="P-loop containing nucleoside triphosphate hydrolases"/>
    <property type="match status" value="1"/>
</dbReference>
<dbReference type="Proteomes" id="UP000294562">
    <property type="component" value="Unassembled WGS sequence"/>
</dbReference>
<keyword evidence="2" id="KW-1185">Reference proteome</keyword>
<dbReference type="RefSeq" id="WP_133342927.1">
    <property type="nucleotide sequence ID" value="NZ_SMZO01000021.1"/>
</dbReference>
<comment type="caution">
    <text evidence="1">The sequence shown here is derived from an EMBL/GenBank/DDBJ whole genome shotgun (WGS) entry which is preliminary data.</text>
</comment>
<dbReference type="OrthoDB" id="7630980at2"/>